<dbReference type="GO" id="GO:0005856">
    <property type="term" value="C:cytoskeleton"/>
    <property type="evidence" value="ECO:0007669"/>
    <property type="project" value="UniProtKB-ARBA"/>
</dbReference>
<proteinExistence type="predicted"/>
<dbReference type="Pfam" id="PF13863">
    <property type="entry name" value="DUF4200"/>
    <property type="match status" value="1"/>
</dbReference>
<dbReference type="Proteomes" id="UP000656497">
    <property type="component" value="Unassembled WGS sequence"/>
</dbReference>
<dbReference type="PANTHER" id="PTHR21683:SF8">
    <property type="entry name" value="COILED-COIL DOMAIN-CONTAINING PROTEIN 42"/>
    <property type="match status" value="1"/>
</dbReference>
<evidence type="ECO:0000313" key="3">
    <source>
        <dbReference type="EMBL" id="NXQ05072.1"/>
    </source>
</evidence>
<dbReference type="GO" id="GO:0007286">
    <property type="term" value="P:spermatid development"/>
    <property type="evidence" value="ECO:0007669"/>
    <property type="project" value="TreeGrafter"/>
</dbReference>
<dbReference type="InterPro" id="IPR025252">
    <property type="entry name" value="DUF4200"/>
</dbReference>
<organism evidence="3 4">
    <name type="scientific">Vidua macroura</name>
    <name type="common">Pin-tailed whydah</name>
    <dbReference type="NCBI Taxonomy" id="187451"/>
    <lineage>
        <taxon>Eukaryota</taxon>
        <taxon>Metazoa</taxon>
        <taxon>Chordata</taxon>
        <taxon>Craniata</taxon>
        <taxon>Vertebrata</taxon>
        <taxon>Euteleostomi</taxon>
        <taxon>Archelosauria</taxon>
        <taxon>Archosauria</taxon>
        <taxon>Dinosauria</taxon>
        <taxon>Saurischia</taxon>
        <taxon>Theropoda</taxon>
        <taxon>Coelurosauria</taxon>
        <taxon>Aves</taxon>
        <taxon>Neognathae</taxon>
        <taxon>Neoaves</taxon>
        <taxon>Telluraves</taxon>
        <taxon>Australaves</taxon>
        <taxon>Passeriformes</taxon>
        <taxon>Passeroidea</taxon>
        <taxon>Estrildidae</taxon>
        <taxon>Viduinae</taxon>
        <taxon>Vidua</taxon>
    </lineage>
</organism>
<feature type="non-terminal residue" evidence="3">
    <location>
        <position position="1"/>
    </location>
</feature>
<feature type="non-terminal residue" evidence="3">
    <location>
        <position position="247"/>
    </location>
</feature>
<gene>
    <name evidence="3" type="primary">Ccdc42_1</name>
    <name evidence="3" type="ORF">VIDMAC_R03306</name>
</gene>
<evidence type="ECO:0000313" key="4">
    <source>
        <dbReference type="Proteomes" id="UP000656497"/>
    </source>
</evidence>
<protein>
    <submittedName>
        <fullName evidence="3">CCD42 protein</fullName>
    </submittedName>
</protein>
<keyword evidence="1" id="KW-0175">Coiled coil</keyword>
<feature type="domain" description="DUF4200" evidence="2">
    <location>
        <begin position="92"/>
        <end position="139"/>
    </location>
</feature>
<comment type="caution">
    <text evidence="3">The sequence shown here is derived from an EMBL/GenBank/DDBJ whole genome shotgun (WGS) entry which is preliminary data.</text>
</comment>
<reference evidence="3" key="1">
    <citation type="submission" date="2019-09" db="EMBL/GenBank/DDBJ databases">
        <title>Bird 10,000 Genomes (B10K) Project - Family phase.</title>
        <authorList>
            <person name="Zhang G."/>
        </authorList>
    </citation>
    <scope>NUCLEOTIDE SEQUENCE</scope>
    <source>
        <strain evidence="3">B10K-DU-002-50</strain>
        <tissue evidence="3">Muscle</tissue>
    </source>
</reference>
<sequence>EADSQSPLIQLLKKKKEVQEMEKAMAEKEEAFRERMKVIADWWRDLHAKRVQLKAHVERSGRAVWVHQMILSCTTNSSAPLGKRVLGLHSSNREEKMKKDGELLRAKMELETLRKNHRKFCKKVQKYSIFKKYLEDVVNPVLQTEDISEVTSQFKLLLRTRKDLLQSQQGHKQLTGQDKVFLEQYKAQKEAEMLQYKNHFVQLKLYFYQAQSDIPLWEAHWAGIQDRTSKKTRKLWTIKLAIHNLFQ</sequence>
<name>A0A852ERT5_VIDMA</name>
<dbReference type="AlphaFoldDB" id="A0A852ERT5"/>
<evidence type="ECO:0000259" key="2">
    <source>
        <dbReference type="Pfam" id="PF13863"/>
    </source>
</evidence>
<dbReference type="EMBL" id="WBNN01027738">
    <property type="protein sequence ID" value="NXQ05072.1"/>
    <property type="molecule type" value="Genomic_DNA"/>
</dbReference>
<evidence type="ECO:0000256" key="1">
    <source>
        <dbReference type="ARBA" id="ARBA00023054"/>
    </source>
</evidence>
<accession>A0A852ERT5</accession>
<keyword evidence="4" id="KW-1185">Reference proteome</keyword>
<dbReference type="InterPro" id="IPR051147">
    <property type="entry name" value="CFAP_domain-containing"/>
</dbReference>
<dbReference type="PANTHER" id="PTHR21683">
    <property type="entry name" value="COILED-COIL DOMAIN-CONTAINING PROTEIN 42 LIKE-2-LIKE-RELATED"/>
    <property type="match status" value="1"/>
</dbReference>